<evidence type="ECO:0000313" key="2">
    <source>
        <dbReference type="EMBL" id="CAG8476562.1"/>
    </source>
</evidence>
<gene>
    <name evidence="2" type="ORF">GMARGA_LOCUS1030</name>
</gene>
<proteinExistence type="predicted"/>
<dbReference type="Proteomes" id="UP000789901">
    <property type="component" value="Unassembled WGS sequence"/>
</dbReference>
<comment type="caution">
    <text evidence="2">The sequence shown here is derived from an EMBL/GenBank/DDBJ whole genome shotgun (WGS) entry which is preliminary data.</text>
</comment>
<evidence type="ECO:0000256" key="1">
    <source>
        <dbReference type="SAM" id="MobiDB-lite"/>
    </source>
</evidence>
<feature type="region of interest" description="Disordered" evidence="1">
    <location>
        <begin position="90"/>
        <end position="111"/>
    </location>
</feature>
<organism evidence="2 3">
    <name type="scientific">Gigaspora margarita</name>
    <dbReference type="NCBI Taxonomy" id="4874"/>
    <lineage>
        <taxon>Eukaryota</taxon>
        <taxon>Fungi</taxon>
        <taxon>Fungi incertae sedis</taxon>
        <taxon>Mucoromycota</taxon>
        <taxon>Glomeromycotina</taxon>
        <taxon>Glomeromycetes</taxon>
        <taxon>Diversisporales</taxon>
        <taxon>Gigasporaceae</taxon>
        <taxon>Gigaspora</taxon>
    </lineage>
</organism>
<keyword evidence="3" id="KW-1185">Reference proteome</keyword>
<name>A0ABM8VY68_GIGMA</name>
<accession>A0ABM8VY68</accession>
<protein>
    <submittedName>
        <fullName evidence="2">32109_t:CDS:1</fullName>
    </submittedName>
</protein>
<evidence type="ECO:0000313" key="3">
    <source>
        <dbReference type="Proteomes" id="UP000789901"/>
    </source>
</evidence>
<sequence length="111" mass="12440">MDRVKIFHSPKIRRTQSKAFYKTPLVSELLLTMSATQPIDTNNARNTDNQITQRANSMDLDNLLSHTAKKVKATLSEETSATTLIELLPTQTASTQNDEKLKIPQDTSIPK</sequence>
<dbReference type="EMBL" id="CAJVQB010000230">
    <property type="protein sequence ID" value="CAG8476562.1"/>
    <property type="molecule type" value="Genomic_DNA"/>
</dbReference>
<reference evidence="2 3" key="1">
    <citation type="submission" date="2021-06" db="EMBL/GenBank/DDBJ databases">
        <authorList>
            <person name="Kallberg Y."/>
            <person name="Tangrot J."/>
            <person name="Rosling A."/>
        </authorList>
    </citation>
    <scope>NUCLEOTIDE SEQUENCE [LARGE SCALE GENOMIC DNA]</scope>
    <source>
        <strain evidence="2 3">120-4 pot B 10/14</strain>
    </source>
</reference>